<gene>
    <name evidence="1" type="ORF">LCGC14_2704770</name>
</gene>
<proteinExistence type="predicted"/>
<dbReference type="PANTHER" id="PTHR37950:SF1">
    <property type="entry name" value="4-HYDROXYPHENYLACETATE CATABOLISM PROTEIN"/>
    <property type="match status" value="1"/>
</dbReference>
<dbReference type="InterPro" id="IPR014347">
    <property type="entry name" value="Tautomerase/MIF_sf"/>
</dbReference>
<dbReference type="AlphaFoldDB" id="A0A0F8ZEJ3"/>
<dbReference type="InterPro" id="IPR004220">
    <property type="entry name" value="5-COMe_2-OHmuconate_Isoase"/>
</dbReference>
<evidence type="ECO:0000313" key="1">
    <source>
        <dbReference type="EMBL" id="KKK92252.1"/>
    </source>
</evidence>
<sequence length="113" mass="12875">SNQIMPHIIIEHSEDLPVLPQVLVEKIHNAAFATGLFELPTIKTRAIAYTHYQLGDGKEGFIHIAVHIMAGRSIEQKQQLSESLLHCLQIYCRDSDSLSVNVHDMEHEIYRKC</sequence>
<dbReference type="PANTHER" id="PTHR37950">
    <property type="entry name" value="4-HYDROXYPHENYLACETATE CATABOLISM PROTEIN"/>
    <property type="match status" value="1"/>
</dbReference>
<comment type="caution">
    <text evidence="1">The sequence shown here is derived from an EMBL/GenBank/DDBJ whole genome shotgun (WGS) entry which is preliminary data.</text>
</comment>
<dbReference type="GO" id="GO:0008704">
    <property type="term" value="F:5-carboxymethyl-2-hydroxymuconate delta-isomerase activity"/>
    <property type="evidence" value="ECO:0007669"/>
    <property type="project" value="InterPro"/>
</dbReference>
<dbReference type="EMBL" id="LAZR01048294">
    <property type="protein sequence ID" value="KKK92252.1"/>
    <property type="molecule type" value="Genomic_DNA"/>
</dbReference>
<feature type="non-terminal residue" evidence="1">
    <location>
        <position position="1"/>
    </location>
</feature>
<evidence type="ECO:0008006" key="2">
    <source>
        <dbReference type="Google" id="ProtNLM"/>
    </source>
</evidence>
<protein>
    <recommendedName>
        <fullName evidence="2">5-carboxymethyl-2-hydroxymuconate isomerase</fullName>
    </recommendedName>
</protein>
<organism evidence="1">
    <name type="scientific">marine sediment metagenome</name>
    <dbReference type="NCBI Taxonomy" id="412755"/>
    <lineage>
        <taxon>unclassified sequences</taxon>
        <taxon>metagenomes</taxon>
        <taxon>ecological metagenomes</taxon>
    </lineage>
</organism>
<dbReference type="Gene3D" id="3.30.429.10">
    <property type="entry name" value="Macrophage Migration Inhibitory Factor"/>
    <property type="match status" value="1"/>
</dbReference>
<reference evidence="1" key="1">
    <citation type="journal article" date="2015" name="Nature">
        <title>Complex archaea that bridge the gap between prokaryotes and eukaryotes.</title>
        <authorList>
            <person name="Spang A."/>
            <person name="Saw J.H."/>
            <person name="Jorgensen S.L."/>
            <person name="Zaremba-Niedzwiedzka K."/>
            <person name="Martijn J."/>
            <person name="Lind A.E."/>
            <person name="van Eijk R."/>
            <person name="Schleper C."/>
            <person name="Guy L."/>
            <person name="Ettema T.J."/>
        </authorList>
    </citation>
    <scope>NUCLEOTIDE SEQUENCE</scope>
</reference>
<accession>A0A0F8ZEJ3</accession>
<name>A0A0F8ZEJ3_9ZZZZ</name>
<dbReference type="SUPFAM" id="SSF55331">
    <property type="entry name" value="Tautomerase/MIF"/>
    <property type="match status" value="1"/>
</dbReference>
<dbReference type="Pfam" id="PF02962">
    <property type="entry name" value="CHMI"/>
    <property type="match status" value="1"/>
</dbReference>
<dbReference type="CDD" id="cd00580">
    <property type="entry name" value="CHMI"/>
    <property type="match status" value="1"/>
</dbReference>